<dbReference type="RefSeq" id="WP_113957360.1">
    <property type="nucleotide sequence ID" value="NZ_QNRR01000002.1"/>
</dbReference>
<keyword evidence="1" id="KW-0175">Coiled coil</keyword>
<accession>A0A366HQ65</accession>
<evidence type="ECO:0000256" key="1">
    <source>
        <dbReference type="SAM" id="Coils"/>
    </source>
</evidence>
<dbReference type="OrthoDB" id="189953at2"/>
<name>A0A366HQ65_9BACT</name>
<organism evidence="3 4">
    <name type="scientific">Roseimicrobium gellanilyticum</name>
    <dbReference type="NCBI Taxonomy" id="748857"/>
    <lineage>
        <taxon>Bacteria</taxon>
        <taxon>Pseudomonadati</taxon>
        <taxon>Verrucomicrobiota</taxon>
        <taxon>Verrucomicrobiia</taxon>
        <taxon>Verrucomicrobiales</taxon>
        <taxon>Verrucomicrobiaceae</taxon>
        <taxon>Roseimicrobium</taxon>
    </lineage>
</organism>
<keyword evidence="2" id="KW-0812">Transmembrane</keyword>
<evidence type="ECO:0000313" key="4">
    <source>
        <dbReference type="Proteomes" id="UP000253426"/>
    </source>
</evidence>
<reference evidence="3 4" key="1">
    <citation type="submission" date="2018-06" db="EMBL/GenBank/DDBJ databases">
        <title>Genomic Encyclopedia of Type Strains, Phase IV (KMG-IV): sequencing the most valuable type-strain genomes for metagenomic binning, comparative biology and taxonomic classification.</title>
        <authorList>
            <person name="Goeker M."/>
        </authorList>
    </citation>
    <scope>NUCLEOTIDE SEQUENCE [LARGE SCALE GENOMIC DNA]</scope>
    <source>
        <strain evidence="3 4">DSM 25532</strain>
    </source>
</reference>
<comment type="caution">
    <text evidence="3">The sequence shown here is derived from an EMBL/GenBank/DDBJ whole genome shotgun (WGS) entry which is preliminary data.</text>
</comment>
<protein>
    <submittedName>
        <fullName evidence="3">Uncharacterized protein</fullName>
    </submittedName>
</protein>
<gene>
    <name evidence="3" type="ORF">DES53_102172</name>
</gene>
<evidence type="ECO:0000313" key="3">
    <source>
        <dbReference type="EMBL" id="RBP45790.1"/>
    </source>
</evidence>
<dbReference type="EMBL" id="QNRR01000002">
    <property type="protein sequence ID" value="RBP45790.1"/>
    <property type="molecule type" value="Genomic_DNA"/>
</dbReference>
<keyword evidence="2" id="KW-0472">Membrane</keyword>
<dbReference type="Proteomes" id="UP000253426">
    <property type="component" value="Unassembled WGS sequence"/>
</dbReference>
<sequence>MPKVTSFFDEQDAPELRFEEPEVAHNRLPKRAASYAAATTMPAVGISPDSAVELKHKQAMALKLQQELDRTQREARELELRQQKEDRFHDGRRDMCERLSRGLAKLDRELHNSQKAVEEISVAREVYQHHLDTLRNISPESIKQNHDEDVLDHAVGAVEDAEAEFAKANHRLASVMPGVAQHIGTPGALPQDFGTWFRIGFAFTLPLAIAATIFLIALKLLA</sequence>
<proteinExistence type="predicted"/>
<evidence type="ECO:0000256" key="2">
    <source>
        <dbReference type="SAM" id="Phobius"/>
    </source>
</evidence>
<feature type="coiled-coil region" evidence="1">
    <location>
        <begin position="54"/>
        <end position="123"/>
    </location>
</feature>
<keyword evidence="2" id="KW-1133">Transmembrane helix</keyword>
<keyword evidence="4" id="KW-1185">Reference proteome</keyword>
<dbReference type="AlphaFoldDB" id="A0A366HQ65"/>
<feature type="transmembrane region" description="Helical" evidence="2">
    <location>
        <begin position="196"/>
        <end position="218"/>
    </location>
</feature>